<dbReference type="Gene3D" id="3.40.50.150">
    <property type="entry name" value="Vaccinia Virus protein VP39"/>
    <property type="match status" value="1"/>
</dbReference>
<dbReference type="KEGG" id="osu:NT6N_26500"/>
<accession>A0AAT9FNT0</accession>
<evidence type="ECO:0000256" key="5">
    <source>
        <dbReference type="ARBA" id="ARBA00022747"/>
    </source>
</evidence>
<dbReference type="EMBL" id="AP026866">
    <property type="protein sequence ID" value="BDS07610.1"/>
    <property type="molecule type" value="Genomic_DNA"/>
</dbReference>
<evidence type="ECO:0000259" key="9">
    <source>
        <dbReference type="Pfam" id="PF01555"/>
    </source>
</evidence>
<keyword evidence="2" id="KW-0489">Methyltransferase</keyword>
<dbReference type="PROSITE" id="PS00093">
    <property type="entry name" value="N4_MTASE"/>
    <property type="match status" value="1"/>
</dbReference>
<dbReference type="InterPro" id="IPR017985">
    <property type="entry name" value="MeTrfase_CN4_CS"/>
</dbReference>
<evidence type="ECO:0000256" key="4">
    <source>
        <dbReference type="ARBA" id="ARBA00022691"/>
    </source>
</evidence>
<keyword evidence="6" id="KW-0238">DNA-binding</keyword>
<dbReference type="GO" id="GO:0008170">
    <property type="term" value="F:N-methyltransferase activity"/>
    <property type="evidence" value="ECO:0007669"/>
    <property type="project" value="InterPro"/>
</dbReference>
<evidence type="ECO:0000256" key="7">
    <source>
        <dbReference type="ARBA" id="ARBA00049120"/>
    </source>
</evidence>
<evidence type="ECO:0000256" key="3">
    <source>
        <dbReference type="ARBA" id="ARBA00022679"/>
    </source>
</evidence>
<evidence type="ECO:0000256" key="8">
    <source>
        <dbReference type="RuleBase" id="RU362026"/>
    </source>
</evidence>
<feature type="domain" description="DNA methylase N-4/N-6" evidence="9">
    <location>
        <begin position="31"/>
        <end position="271"/>
    </location>
</feature>
<name>A0AAT9FNT0_9BACT</name>
<dbReference type="GO" id="GO:0009307">
    <property type="term" value="P:DNA restriction-modification system"/>
    <property type="evidence" value="ECO:0007669"/>
    <property type="project" value="UniProtKB-KW"/>
</dbReference>
<gene>
    <name evidence="10" type="ORF">NT6N_26500</name>
</gene>
<evidence type="ECO:0000256" key="1">
    <source>
        <dbReference type="ARBA" id="ARBA00010203"/>
    </source>
</evidence>
<dbReference type="InterPro" id="IPR029063">
    <property type="entry name" value="SAM-dependent_MTases_sf"/>
</dbReference>
<keyword evidence="5" id="KW-0680">Restriction system</keyword>
<dbReference type="InterPro" id="IPR001091">
    <property type="entry name" value="RM_Methyltransferase"/>
</dbReference>
<evidence type="ECO:0000313" key="10">
    <source>
        <dbReference type="EMBL" id="BDS07610.1"/>
    </source>
</evidence>
<dbReference type="PRINTS" id="PR00508">
    <property type="entry name" value="S21N4MTFRASE"/>
</dbReference>
<dbReference type="SUPFAM" id="SSF53335">
    <property type="entry name" value="S-adenosyl-L-methionine-dependent methyltransferases"/>
    <property type="match status" value="1"/>
</dbReference>
<organism evidence="10">
    <name type="scientific">Oceaniferula spumae</name>
    <dbReference type="NCBI Taxonomy" id="2979115"/>
    <lineage>
        <taxon>Bacteria</taxon>
        <taxon>Pseudomonadati</taxon>
        <taxon>Verrucomicrobiota</taxon>
        <taxon>Verrucomicrobiia</taxon>
        <taxon>Verrucomicrobiales</taxon>
        <taxon>Verrucomicrobiaceae</taxon>
        <taxon>Oceaniferula</taxon>
    </lineage>
</organism>
<dbReference type="Pfam" id="PF01555">
    <property type="entry name" value="N6_N4_Mtase"/>
    <property type="match status" value="1"/>
</dbReference>
<reference evidence="10" key="1">
    <citation type="submission" date="2024-07" db="EMBL/GenBank/DDBJ databases">
        <title>Complete genome sequence of Verrucomicrobiaceae bacterium NT6N.</title>
        <authorList>
            <person name="Huang C."/>
            <person name="Takami H."/>
            <person name="Hamasaki K."/>
        </authorList>
    </citation>
    <scope>NUCLEOTIDE SEQUENCE</scope>
    <source>
        <strain evidence="10">NT6N</strain>
    </source>
</reference>
<keyword evidence="4" id="KW-0949">S-adenosyl-L-methionine</keyword>
<keyword evidence="3" id="KW-0808">Transferase</keyword>
<dbReference type="InterPro" id="IPR002941">
    <property type="entry name" value="DNA_methylase_N4/N6"/>
</dbReference>
<dbReference type="GO" id="GO:0032259">
    <property type="term" value="P:methylation"/>
    <property type="evidence" value="ECO:0007669"/>
    <property type="project" value="UniProtKB-KW"/>
</dbReference>
<dbReference type="GO" id="GO:0015667">
    <property type="term" value="F:site-specific DNA-methyltransferase (cytosine-N4-specific) activity"/>
    <property type="evidence" value="ECO:0007669"/>
    <property type="project" value="UniProtKB-EC"/>
</dbReference>
<evidence type="ECO:0000256" key="2">
    <source>
        <dbReference type="ARBA" id="ARBA00022603"/>
    </source>
</evidence>
<dbReference type="EC" id="2.1.1.-" evidence="8"/>
<comment type="similarity">
    <text evidence="1">Belongs to the N(4)/N(6)-methyltransferase family. N(4) subfamily.</text>
</comment>
<comment type="catalytic activity">
    <reaction evidence="7">
        <text>a 2'-deoxycytidine in DNA + S-adenosyl-L-methionine = an N(4)-methyl-2'-deoxycytidine in DNA + S-adenosyl-L-homocysteine + H(+)</text>
        <dbReference type="Rhea" id="RHEA:16857"/>
        <dbReference type="Rhea" id="RHEA-COMP:11369"/>
        <dbReference type="Rhea" id="RHEA-COMP:13674"/>
        <dbReference type="ChEBI" id="CHEBI:15378"/>
        <dbReference type="ChEBI" id="CHEBI:57856"/>
        <dbReference type="ChEBI" id="CHEBI:59789"/>
        <dbReference type="ChEBI" id="CHEBI:85452"/>
        <dbReference type="ChEBI" id="CHEBI:137933"/>
        <dbReference type="EC" id="2.1.1.113"/>
    </reaction>
</comment>
<protein>
    <recommendedName>
        <fullName evidence="8">Methyltransferase</fullName>
        <ecNumber evidence="8">2.1.1.-</ecNumber>
    </recommendedName>
</protein>
<evidence type="ECO:0000256" key="6">
    <source>
        <dbReference type="ARBA" id="ARBA00023125"/>
    </source>
</evidence>
<dbReference type="AlphaFoldDB" id="A0AAT9FNT0"/>
<dbReference type="GO" id="GO:0003677">
    <property type="term" value="F:DNA binding"/>
    <property type="evidence" value="ECO:0007669"/>
    <property type="project" value="UniProtKB-KW"/>
</dbReference>
<proteinExistence type="inferred from homology"/>
<sequence length="284" mass="31870">MCKACTMPTTIQLIHNDCLEGMTRMPSGETDLVVTSPPYNLGIDYNTYQDTKDRNSFITWCLEWAAEVKRVMAVDASFFLNVGAAPKNPLLPHQLLLALTDGDNPLFILQNTFHWVKSISVETRGGETISAGHFKPINSQRYVNDCHEYVFHLSKTGTVQLDRRGAGVPYADKSNINRWGHTGGEDKRCRGNTWFIPYDTIQSRAKERPHPATFPVGLVQQCIRLHGKGETTNMLDPFNGIGTSAVAALRSNISSYMGFDIDEDYLEVTKERLLVEKEDLSEHS</sequence>